<dbReference type="PANTHER" id="PTHR11108:SF1">
    <property type="entry name" value="FERROCHELATASE, MITOCHONDRIAL"/>
    <property type="match status" value="1"/>
</dbReference>
<comment type="subcellular location">
    <subcellularLocation>
        <location evidence="9 10">Cytoplasm</location>
    </subcellularLocation>
</comment>
<dbReference type="GO" id="GO:0046872">
    <property type="term" value="F:metal ion binding"/>
    <property type="evidence" value="ECO:0007669"/>
    <property type="project" value="UniProtKB-KW"/>
</dbReference>
<reference evidence="12 13" key="1">
    <citation type="journal article" date="2021" name="Microbiol. Resour. Announc.">
        <title>Draft Genome Sequence of Coralloluteibacterium stylophorae LMG 29479T.</title>
        <authorList>
            <person name="Karlyshev A.V."/>
            <person name="Kudryashova E.B."/>
            <person name="Ariskina E.V."/>
            <person name="Conroy A.P."/>
            <person name="Abidueva E.Y."/>
        </authorList>
    </citation>
    <scope>NUCLEOTIDE SEQUENCE [LARGE SCALE GENOMIC DNA]</scope>
    <source>
        <strain evidence="12 13">LMG 29479</strain>
    </source>
</reference>
<evidence type="ECO:0000313" key="13">
    <source>
        <dbReference type="Proteomes" id="UP000675747"/>
    </source>
</evidence>
<dbReference type="GO" id="GO:0005737">
    <property type="term" value="C:cytoplasm"/>
    <property type="evidence" value="ECO:0007669"/>
    <property type="project" value="UniProtKB-SubCell"/>
</dbReference>
<dbReference type="EMBL" id="JAGQFT010000033">
    <property type="protein sequence ID" value="MBR0562062.1"/>
    <property type="molecule type" value="Genomic_DNA"/>
</dbReference>
<comment type="similarity">
    <text evidence="1 9 10">Belongs to the ferrochelatase family.</text>
</comment>
<dbReference type="CDD" id="cd00419">
    <property type="entry name" value="Ferrochelatase_C"/>
    <property type="match status" value="1"/>
</dbReference>
<evidence type="ECO:0000256" key="4">
    <source>
        <dbReference type="ARBA" id="ARBA00023004"/>
    </source>
</evidence>
<dbReference type="PROSITE" id="PS00534">
    <property type="entry name" value="FERROCHELATASE"/>
    <property type="match status" value="1"/>
</dbReference>
<evidence type="ECO:0000256" key="6">
    <source>
        <dbReference type="ARBA" id="ARBA00023239"/>
    </source>
</evidence>
<keyword evidence="13" id="KW-1185">Reference proteome</keyword>
<reference evidence="11" key="2">
    <citation type="submission" date="2021-04" db="EMBL/GenBank/DDBJ databases">
        <authorList>
            <person name="Karlyshev A.V."/>
        </authorList>
    </citation>
    <scope>NUCLEOTIDE SEQUENCE</scope>
    <source>
        <strain evidence="11">LMG 29479</strain>
    </source>
</reference>
<accession>A0A8J7VS18</accession>
<evidence type="ECO:0000256" key="9">
    <source>
        <dbReference type="HAMAP-Rule" id="MF_00323"/>
    </source>
</evidence>
<dbReference type="RefSeq" id="WP_211926026.1">
    <property type="nucleotide sequence ID" value="NZ_JAGQFT020000004.1"/>
</dbReference>
<keyword evidence="6 9" id="KW-0456">Lyase</keyword>
<comment type="caution">
    <text evidence="11">The sequence shown here is derived from an EMBL/GenBank/DDBJ whole genome shotgun (WGS) entry which is preliminary data.</text>
</comment>
<evidence type="ECO:0000256" key="10">
    <source>
        <dbReference type="RuleBase" id="RU000607"/>
    </source>
</evidence>
<feature type="binding site" evidence="9">
    <location>
        <position position="275"/>
    </location>
    <ligand>
        <name>Fe(2+)</name>
        <dbReference type="ChEBI" id="CHEBI:29033"/>
    </ligand>
</feature>
<evidence type="ECO:0000256" key="8">
    <source>
        <dbReference type="ARBA" id="ARBA00024536"/>
    </source>
</evidence>
<dbReference type="Pfam" id="PF00762">
    <property type="entry name" value="Ferrochelatase"/>
    <property type="match status" value="1"/>
</dbReference>
<dbReference type="PANTHER" id="PTHR11108">
    <property type="entry name" value="FERROCHELATASE"/>
    <property type="match status" value="1"/>
</dbReference>
<dbReference type="InterPro" id="IPR019772">
    <property type="entry name" value="Ferrochelatase_AS"/>
</dbReference>
<dbReference type="GO" id="GO:0004325">
    <property type="term" value="F:ferrochelatase activity"/>
    <property type="evidence" value="ECO:0007669"/>
    <property type="project" value="UniProtKB-UniRule"/>
</dbReference>
<sequence>MSHAGTAVLLVNLGTPDAPTSAAVRRYLSEFLHDYRVVDLTRWLWCPVLHGAILPLRSPRVAKKYASIWREDGSPLLALSTRLTREVARLLPGAQVRLAMRYGNPSVPEVLRELREAGMQRLLVLPLYPQYSQSTAASVLDRVSGEFRRWPRVPDLRFVADYHLFPAWVDAVAASIREWREREGAGQALLFSYHGLPQRFADAGDPYPMQCQASTRAVVQALGLDDDAWRLTYQSRFGREAWLEPATDATLVALAKAGVRDVDIVCPGFAVDCLETLEENAMQNAEIFEAAGGGRLRYIPALNEDAAHAAALAALLREHGAGWPGL</sequence>
<dbReference type="EC" id="4.98.1.1" evidence="9 10"/>
<comment type="catalytic activity">
    <reaction evidence="8">
        <text>Fe-coproporphyrin III + 2 H(+) = coproporphyrin III + Fe(2+)</text>
        <dbReference type="Rhea" id="RHEA:49572"/>
        <dbReference type="ChEBI" id="CHEBI:15378"/>
        <dbReference type="ChEBI" id="CHEBI:29033"/>
        <dbReference type="ChEBI" id="CHEBI:68438"/>
        <dbReference type="ChEBI" id="CHEBI:131725"/>
        <dbReference type="EC" id="4.99.1.9"/>
    </reaction>
    <physiologicalReaction direction="right-to-left" evidence="8">
        <dbReference type="Rhea" id="RHEA:49574"/>
    </physiologicalReaction>
</comment>
<comment type="catalytic activity">
    <reaction evidence="9 10">
        <text>heme b + 2 H(+) = protoporphyrin IX + Fe(2+)</text>
        <dbReference type="Rhea" id="RHEA:22584"/>
        <dbReference type="ChEBI" id="CHEBI:15378"/>
        <dbReference type="ChEBI" id="CHEBI:29033"/>
        <dbReference type="ChEBI" id="CHEBI:57306"/>
        <dbReference type="ChEBI" id="CHEBI:60344"/>
        <dbReference type="EC" id="4.98.1.1"/>
    </reaction>
</comment>
<dbReference type="InterPro" id="IPR033659">
    <property type="entry name" value="Ferrochelatase_N"/>
</dbReference>
<dbReference type="InterPro" id="IPR033644">
    <property type="entry name" value="Ferrochelatase_C"/>
</dbReference>
<keyword evidence="7 9" id="KW-0627">Porphyrin biosynthesis</keyword>
<dbReference type="CDD" id="cd03411">
    <property type="entry name" value="Ferrochelatase_N"/>
    <property type="match status" value="1"/>
</dbReference>
<protein>
    <recommendedName>
        <fullName evidence="9 10">Ferrochelatase</fullName>
        <ecNumber evidence="9 10">4.98.1.1</ecNumber>
    </recommendedName>
    <alternativeName>
        <fullName evidence="9">Heme synthase</fullName>
    </alternativeName>
    <alternativeName>
        <fullName evidence="9">Protoheme ferro-lyase</fullName>
    </alternativeName>
</protein>
<dbReference type="EMBL" id="JAGQFT020000004">
    <property type="protein sequence ID" value="MBS7457115.1"/>
    <property type="molecule type" value="Genomic_DNA"/>
</dbReference>
<keyword evidence="2 9" id="KW-0963">Cytoplasm</keyword>
<comment type="pathway">
    <text evidence="9 10">Porphyrin-containing compound metabolism; protoheme biosynthesis; protoheme from protoporphyrin-IX: step 1/1.</text>
</comment>
<evidence type="ECO:0000313" key="11">
    <source>
        <dbReference type="EMBL" id="MBR0562062.1"/>
    </source>
</evidence>
<gene>
    <name evidence="9 11" type="primary">hemH</name>
    <name evidence="12" type="ORF">KB893_008190</name>
    <name evidence="11" type="ORF">KB893_05975</name>
</gene>
<keyword evidence="4 9" id="KW-0408">Iron</keyword>
<feature type="binding site" evidence="9">
    <location>
        <position position="194"/>
    </location>
    <ligand>
        <name>Fe(2+)</name>
        <dbReference type="ChEBI" id="CHEBI:29033"/>
    </ligand>
</feature>
<comment type="function">
    <text evidence="9 10">Catalyzes the ferrous insertion into protoporphyrin IX.</text>
</comment>
<dbReference type="AlphaFoldDB" id="A0A8J7VS18"/>
<evidence type="ECO:0000256" key="3">
    <source>
        <dbReference type="ARBA" id="ARBA00022723"/>
    </source>
</evidence>
<dbReference type="HAMAP" id="MF_00323">
    <property type="entry name" value="Ferrochelatase"/>
    <property type="match status" value="1"/>
</dbReference>
<dbReference type="InterPro" id="IPR001015">
    <property type="entry name" value="Ferrochelatase"/>
</dbReference>
<evidence type="ECO:0000256" key="1">
    <source>
        <dbReference type="ARBA" id="ARBA00007718"/>
    </source>
</evidence>
<organism evidence="11">
    <name type="scientific">Coralloluteibacterium stylophorae</name>
    <dbReference type="NCBI Taxonomy" id="1776034"/>
    <lineage>
        <taxon>Bacteria</taxon>
        <taxon>Pseudomonadati</taxon>
        <taxon>Pseudomonadota</taxon>
        <taxon>Gammaproteobacteria</taxon>
        <taxon>Lysobacterales</taxon>
        <taxon>Lysobacteraceae</taxon>
        <taxon>Coralloluteibacterium</taxon>
    </lineage>
</organism>
<dbReference type="Proteomes" id="UP000675747">
    <property type="component" value="Unassembled WGS sequence"/>
</dbReference>
<keyword evidence="3 9" id="KW-0479">Metal-binding</keyword>
<proteinExistence type="inferred from homology"/>
<dbReference type="SUPFAM" id="SSF53800">
    <property type="entry name" value="Chelatase"/>
    <property type="match status" value="1"/>
</dbReference>
<evidence type="ECO:0000256" key="2">
    <source>
        <dbReference type="ARBA" id="ARBA00022490"/>
    </source>
</evidence>
<evidence type="ECO:0000256" key="5">
    <source>
        <dbReference type="ARBA" id="ARBA00023133"/>
    </source>
</evidence>
<dbReference type="GO" id="GO:0006783">
    <property type="term" value="P:heme biosynthetic process"/>
    <property type="evidence" value="ECO:0007669"/>
    <property type="project" value="UniProtKB-UniRule"/>
</dbReference>
<dbReference type="FunFam" id="3.40.50.1400:FF:000002">
    <property type="entry name" value="Ferrochelatase"/>
    <property type="match status" value="1"/>
</dbReference>
<evidence type="ECO:0000256" key="7">
    <source>
        <dbReference type="ARBA" id="ARBA00023244"/>
    </source>
</evidence>
<keyword evidence="5 9" id="KW-0350">Heme biosynthesis</keyword>
<evidence type="ECO:0000313" key="12">
    <source>
        <dbReference type="EMBL" id="MBS7457115.1"/>
    </source>
</evidence>
<name>A0A8J7VS18_9GAMM</name>
<dbReference type="UniPathway" id="UPA00252">
    <property type="reaction ID" value="UER00325"/>
</dbReference>
<dbReference type="Gene3D" id="3.40.50.1400">
    <property type="match status" value="2"/>
</dbReference>
<dbReference type="NCBIfam" id="TIGR00109">
    <property type="entry name" value="hemH"/>
    <property type="match status" value="1"/>
</dbReference>